<sequence length="219" mass="24018">MSEPATPQDVRSGGWTGAVRRYAVRTLPPEKLLPDSQPAYMASWIYVFGVLTVSALVVVVATGCLLSLEGPGWWHVSGVGKYVNSLHLWSVELFMFFMVIHLWGKFFMAAWRGRRAMTWMTGAVCFLASVGAAFTGYLTQQNFDSQWISGQAKDGLNAVGIGAWFNVLDFGQMLMWHIVLLPLVLGGLTGWHVLLVRRRGIVPPIGAVAPEPGAVQGRL</sequence>
<evidence type="ECO:0000259" key="7">
    <source>
        <dbReference type="PROSITE" id="PS51002"/>
    </source>
</evidence>
<gene>
    <name evidence="8" type="ORF">C7C46_09775</name>
</gene>
<dbReference type="EMBL" id="PYBW01000030">
    <property type="protein sequence ID" value="PYC82639.1"/>
    <property type="molecule type" value="Genomic_DNA"/>
</dbReference>
<dbReference type="Pfam" id="PF13631">
    <property type="entry name" value="Cytochrom_B_N_2"/>
    <property type="match status" value="1"/>
</dbReference>
<dbReference type="SUPFAM" id="SSF81342">
    <property type="entry name" value="Transmembrane di-heme cytochromes"/>
    <property type="match status" value="1"/>
</dbReference>
<feature type="transmembrane region" description="Helical" evidence="6">
    <location>
        <begin position="116"/>
        <end position="138"/>
    </location>
</feature>
<evidence type="ECO:0000256" key="3">
    <source>
        <dbReference type="ARBA" id="ARBA00016116"/>
    </source>
</evidence>
<reference evidence="8 9" key="1">
    <citation type="submission" date="2018-03" db="EMBL/GenBank/DDBJ databases">
        <title>Bioinformatic expansion and discovery of thiopeptide antibiotics.</title>
        <authorList>
            <person name="Schwalen C.J."/>
            <person name="Hudson G.A."/>
            <person name="Mitchell D.A."/>
        </authorList>
    </citation>
    <scope>NUCLEOTIDE SEQUENCE [LARGE SCALE GENOMIC DNA]</scope>
    <source>
        <strain evidence="8 9">ATCC 21389</strain>
    </source>
</reference>
<evidence type="ECO:0000256" key="1">
    <source>
        <dbReference type="ARBA" id="ARBA00001971"/>
    </source>
</evidence>
<feature type="transmembrane region" description="Helical" evidence="6">
    <location>
        <begin position="44"/>
        <end position="68"/>
    </location>
</feature>
<dbReference type="InterPro" id="IPR005797">
    <property type="entry name" value="Cyt_b/b6_N"/>
</dbReference>
<dbReference type="EC" id="7.1.1.8" evidence="2"/>
<dbReference type="PROSITE" id="PS51002">
    <property type="entry name" value="CYTB_NTER"/>
    <property type="match status" value="1"/>
</dbReference>
<evidence type="ECO:0000313" key="8">
    <source>
        <dbReference type="EMBL" id="PYC82639.1"/>
    </source>
</evidence>
<name>A0A2V4NZM4_9ACTN</name>
<dbReference type="InterPro" id="IPR016174">
    <property type="entry name" value="Di-haem_cyt_TM"/>
</dbReference>
<dbReference type="GO" id="GO:0022904">
    <property type="term" value="P:respiratory electron transport chain"/>
    <property type="evidence" value="ECO:0007669"/>
    <property type="project" value="InterPro"/>
</dbReference>
<proteinExistence type="predicted"/>
<evidence type="ECO:0000313" key="9">
    <source>
        <dbReference type="Proteomes" id="UP000248039"/>
    </source>
</evidence>
<keyword evidence="6" id="KW-0812">Transmembrane</keyword>
<evidence type="ECO:0000256" key="2">
    <source>
        <dbReference type="ARBA" id="ARBA00012951"/>
    </source>
</evidence>
<keyword evidence="6" id="KW-1133">Transmembrane helix</keyword>
<comment type="catalytic activity">
    <reaction evidence="4">
        <text>a quinol + 2 Fe(III)-[cytochrome c](out) = a quinone + 2 Fe(II)-[cytochrome c](out) + 2 H(+)(out)</text>
        <dbReference type="Rhea" id="RHEA:11484"/>
        <dbReference type="Rhea" id="RHEA-COMP:10350"/>
        <dbReference type="Rhea" id="RHEA-COMP:14399"/>
        <dbReference type="ChEBI" id="CHEBI:15378"/>
        <dbReference type="ChEBI" id="CHEBI:24646"/>
        <dbReference type="ChEBI" id="CHEBI:29033"/>
        <dbReference type="ChEBI" id="CHEBI:29034"/>
        <dbReference type="ChEBI" id="CHEBI:132124"/>
        <dbReference type="EC" id="7.1.1.8"/>
    </reaction>
</comment>
<dbReference type="Proteomes" id="UP000248039">
    <property type="component" value="Unassembled WGS sequence"/>
</dbReference>
<dbReference type="Gene3D" id="1.20.810.10">
    <property type="entry name" value="Cytochrome Bc1 Complex, Chain C"/>
    <property type="match status" value="1"/>
</dbReference>
<protein>
    <recommendedName>
        <fullName evidence="3">Cytochrome bc1 complex cytochrome b subunit</fullName>
        <ecNumber evidence="2">7.1.1.8</ecNumber>
    </recommendedName>
    <alternativeName>
        <fullName evidence="5">Cytochrome bc1 reductase complex subunit QcrB</fullName>
    </alternativeName>
</protein>
<evidence type="ECO:0000256" key="5">
    <source>
        <dbReference type="ARBA" id="ARBA00029568"/>
    </source>
</evidence>
<dbReference type="OrthoDB" id="3823403at2"/>
<keyword evidence="6" id="KW-0472">Membrane</keyword>
<dbReference type="GO" id="GO:0016491">
    <property type="term" value="F:oxidoreductase activity"/>
    <property type="evidence" value="ECO:0007669"/>
    <property type="project" value="InterPro"/>
</dbReference>
<dbReference type="GO" id="GO:0016020">
    <property type="term" value="C:membrane"/>
    <property type="evidence" value="ECO:0007669"/>
    <property type="project" value="InterPro"/>
</dbReference>
<feature type="domain" description="Cytochrome b/b6 N-terminal region profile" evidence="7">
    <location>
        <begin position="19"/>
        <end position="205"/>
    </location>
</feature>
<evidence type="ECO:0000256" key="4">
    <source>
        <dbReference type="ARBA" id="ARBA00029351"/>
    </source>
</evidence>
<evidence type="ECO:0000256" key="6">
    <source>
        <dbReference type="SAM" id="Phobius"/>
    </source>
</evidence>
<feature type="transmembrane region" description="Helical" evidence="6">
    <location>
        <begin position="174"/>
        <end position="195"/>
    </location>
</feature>
<dbReference type="RefSeq" id="WP_110667864.1">
    <property type="nucleotide sequence ID" value="NZ_PYBW01000030.1"/>
</dbReference>
<comment type="caution">
    <text evidence="8">The sequence shown here is derived from an EMBL/GenBank/DDBJ whole genome shotgun (WGS) entry which is preliminary data.</text>
</comment>
<comment type="cofactor">
    <cofactor evidence="1">
        <name>heme</name>
        <dbReference type="ChEBI" id="CHEBI:30413"/>
    </cofactor>
</comment>
<dbReference type="AlphaFoldDB" id="A0A2V4NZM4"/>
<organism evidence="8 9">
    <name type="scientific">Streptomyces tateyamensis</name>
    <dbReference type="NCBI Taxonomy" id="565073"/>
    <lineage>
        <taxon>Bacteria</taxon>
        <taxon>Bacillati</taxon>
        <taxon>Actinomycetota</taxon>
        <taxon>Actinomycetes</taxon>
        <taxon>Kitasatosporales</taxon>
        <taxon>Streptomycetaceae</taxon>
        <taxon>Streptomyces</taxon>
    </lineage>
</organism>
<dbReference type="GO" id="GO:0008121">
    <property type="term" value="F:quinol-cytochrome-c reductase activity"/>
    <property type="evidence" value="ECO:0007669"/>
    <property type="project" value="UniProtKB-EC"/>
</dbReference>
<keyword evidence="9" id="KW-1185">Reference proteome</keyword>
<feature type="transmembrane region" description="Helical" evidence="6">
    <location>
        <begin position="88"/>
        <end position="104"/>
    </location>
</feature>
<dbReference type="InterPro" id="IPR027387">
    <property type="entry name" value="Cytb/b6-like_sf"/>
</dbReference>
<accession>A0A2V4NZM4</accession>